<organism evidence="5 6">
    <name type="scientific">Eisenbergiella massiliensis</name>
    <dbReference type="NCBI Taxonomy" id="1720294"/>
    <lineage>
        <taxon>Bacteria</taxon>
        <taxon>Bacillati</taxon>
        <taxon>Bacillota</taxon>
        <taxon>Clostridia</taxon>
        <taxon>Lachnospirales</taxon>
        <taxon>Lachnospiraceae</taxon>
        <taxon>Eisenbergiella</taxon>
    </lineage>
</organism>
<sequence length="486" mass="55846">MYYLLLFTPSDTLAEEITALLSLYLGDKLYVENAGPLQGPAAIFPKGSPSAFLLDVRSCPDQDAHSWFRLLSSQHTHIPALVYDGSTNLRELVLPLLYDKAFLPVKNKEFVSYAQSQAFLERLSFLSHINPGAGLTIPNLSGFSFTVCLLRGQKKTPELLNLCRLLTHLFHSSFCYYNDSIPLFLFVLFEPTGNFTQLERNRQLLIERIQSGKDSLPMFCLGVIHHDLAGLTSSFLEACEVYYVNSYQRPCAIFEEISSPPGQMLKPQKLMEIERSIRTDIQFREGSNALQYSRQWFAECRALNYELDDMKYDLIILYSSIKYVLFDMYGLKLKRIKSGLEVHEILSITQASQLEDWFCTWLIYTLDNFDLTRSNTGFQIQEVLQFITNHIMEDLSLNTIASYFYVNPSYFSTLFKRETGQTYISYITKLKMDKAAELIAANCKIYEAAHMLGYEDIRHFRNTFKKYHGISPSQIKAHHKTPDGKA</sequence>
<name>A0A3E3I297_9FIRM</name>
<dbReference type="GO" id="GO:0003700">
    <property type="term" value="F:DNA-binding transcription factor activity"/>
    <property type="evidence" value="ECO:0007669"/>
    <property type="project" value="InterPro"/>
</dbReference>
<dbReference type="PROSITE" id="PS01124">
    <property type="entry name" value="HTH_ARAC_FAMILY_2"/>
    <property type="match status" value="1"/>
</dbReference>
<dbReference type="PANTHER" id="PTHR43280:SF28">
    <property type="entry name" value="HTH-TYPE TRANSCRIPTIONAL ACTIVATOR RHAS"/>
    <property type="match status" value="1"/>
</dbReference>
<evidence type="ECO:0000256" key="1">
    <source>
        <dbReference type="ARBA" id="ARBA00023015"/>
    </source>
</evidence>
<dbReference type="AlphaFoldDB" id="A0A3E3I297"/>
<dbReference type="Gene3D" id="1.10.10.60">
    <property type="entry name" value="Homeodomain-like"/>
    <property type="match status" value="2"/>
</dbReference>
<dbReference type="PANTHER" id="PTHR43280">
    <property type="entry name" value="ARAC-FAMILY TRANSCRIPTIONAL REGULATOR"/>
    <property type="match status" value="1"/>
</dbReference>
<gene>
    <name evidence="5" type="ORF">DXC51_15465</name>
</gene>
<protein>
    <submittedName>
        <fullName evidence="5">AraC family transcriptional regulator</fullName>
    </submittedName>
</protein>
<evidence type="ECO:0000256" key="3">
    <source>
        <dbReference type="ARBA" id="ARBA00023163"/>
    </source>
</evidence>
<dbReference type="Pfam" id="PF12833">
    <property type="entry name" value="HTH_18"/>
    <property type="match status" value="1"/>
</dbReference>
<dbReference type="GeneID" id="97988226"/>
<evidence type="ECO:0000256" key="2">
    <source>
        <dbReference type="ARBA" id="ARBA00023125"/>
    </source>
</evidence>
<reference evidence="5" key="1">
    <citation type="submission" date="2018-08" db="EMBL/GenBank/DDBJ databases">
        <title>A genome reference for cultivated species of the human gut microbiota.</title>
        <authorList>
            <person name="Zou Y."/>
            <person name="Xue W."/>
            <person name="Luo G."/>
        </authorList>
    </citation>
    <scope>NUCLEOTIDE SEQUENCE [LARGE SCALE GENOMIC DNA]</scope>
    <source>
        <strain evidence="5">TF05-5AC</strain>
    </source>
</reference>
<feature type="domain" description="HTH araC/xylS-type" evidence="4">
    <location>
        <begin position="381"/>
        <end position="478"/>
    </location>
</feature>
<dbReference type="PROSITE" id="PS00041">
    <property type="entry name" value="HTH_ARAC_FAMILY_1"/>
    <property type="match status" value="1"/>
</dbReference>
<dbReference type="RefSeq" id="WP_117544866.1">
    <property type="nucleotide sequence ID" value="NZ_JBKUNB010000009.1"/>
</dbReference>
<keyword evidence="6" id="KW-1185">Reference proteome</keyword>
<accession>A0A3E3I297</accession>
<keyword evidence="2" id="KW-0238">DNA-binding</keyword>
<evidence type="ECO:0000313" key="5">
    <source>
        <dbReference type="EMBL" id="RGE58808.1"/>
    </source>
</evidence>
<evidence type="ECO:0000313" key="6">
    <source>
        <dbReference type="Proteomes" id="UP000260812"/>
    </source>
</evidence>
<dbReference type="GO" id="GO:0043565">
    <property type="term" value="F:sequence-specific DNA binding"/>
    <property type="evidence" value="ECO:0007669"/>
    <property type="project" value="InterPro"/>
</dbReference>
<proteinExistence type="predicted"/>
<dbReference type="SMART" id="SM00342">
    <property type="entry name" value="HTH_ARAC"/>
    <property type="match status" value="1"/>
</dbReference>
<dbReference type="InterPro" id="IPR018060">
    <property type="entry name" value="HTH_AraC"/>
</dbReference>
<comment type="caution">
    <text evidence="5">The sequence shown here is derived from an EMBL/GenBank/DDBJ whole genome shotgun (WGS) entry which is preliminary data.</text>
</comment>
<dbReference type="EMBL" id="QVLV01000010">
    <property type="protein sequence ID" value="RGE58808.1"/>
    <property type="molecule type" value="Genomic_DNA"/>
</dbReference>
<dbReference type="SUPFAM" id="SSF46689">
    <property type="entry name" value="Homeodomain-like"/>
    <property type="match status" value="2"/>
</dbReference>
<evidence type="ECO:0000259" key="4">
    <source>
        <dbReference type="PROSITE" id="PS01124"/>
    </source>
</evidence>
<dbReference type="InterPro" id="IPR018062">
    <property type="entry name" value="HTH_AraC-typ_CS"/>
</dbReference>
<dbReference type="InterPro" id="IPR009057">
    <property type="entry name" value="Homeodomain-like_sf"/>
</dbReference>
<keyword evidence="3" id="KW-0804">Transcription</keyword>
<dbReference type="Proteomes" id="UP000260812">
    <property type="component" value="Unassembled WGS sequence"/>
</dbReference>
<keyword evidence="1" id="KW-0805">Transcription regulation</keyword>